<evidence type="ECO:0000256" key="1">
    <source>
        <dbReference type="SAM" id="Phobius"/>
    </source>
</evidence>
<name>A0AA35WRF1_GEOBA</name>
<evidence type="ECO:0000313" key="4">
    <source>
        <dbReference type="EMBL" id="CAI8031088.1"/>
    </source>
</evidence>
<dbReference type="PANTHER" id="PTHR46534">
    <property type="entry name" value="IGGFC_BINDING DOMAIN-CONTAINING PROTEIN"/>
    <property type="match status" value="1"/>
</dbReference>
<dbReference type="PROSITE" id="PS50853">
    <property type="entry name" value="FN3"/>
    <property type="match status" value="1"/>
</dbReference>
<accession>A0AA35WRF1</accession>
<dbReference type="EMBL" id="CASHTH010002517">
    <property type="protein sequence ID" value="CAI8031088.1"/>
    <property type="molecule type" value="Genomic_DNA"/>
</dbReference>
<dbReference type="Proteomes" id="UP001174909">
    <property type="component" value="Unassembled WGS sequence"/>
</dbReference>
<keyword evidence="1" id="KW-1133">Transmembrane helix</keyword>
<feature type="chain" id="PRO_5041307723" description="Fibronectin type-III domain-containing protein" evidence="2">
    <location>
        <begin position="21"/>
        <end position="640"/>
    </location>
</feature>
<evidence type="ECO:0000259" key="3">
    <source>
        <dbReference type="PROSITE" id="PS50853"/>
    </source>
</evidence>
<dbReference type="InterPro" id="IPR013783">
    <property type="entry name" value="Ig-like_fold"/>
</dbReference>
<dbReference type="InterPro" id="IPR003961">
    <property type="entry name" value="FN3_dom"/>
</dbReference>
<feature type="transmembrane region" description="Helical" evidence="1">
    <location>
        <begin position="543"/>
        <end position="569"/>
    </location>
</feature>
<reference evidence="4" key="1">
    <citation type="submission" date="2023-03" db="EMBL/GenBank/DDBJ databases">
        <authorList>
            <person name="Steffen K."/>
            <person name="Cardenas P."/>
        </authorList>
    </citation>
    <scope>NUCLEOTIDE SEQUENCE</scope>
</reference>
<dbReference type="PANTHER" id="PTHR46534:SF1">
    <property type="entry name" value="IGGFC-BINDING PROTEIN N-TERMINAL DOMAIN-CONTAINING PROTEIN"/>
    <property type="match status" value="1"/>
</dbReference>
<dbReference type="InterPro" id="IPR036116">
    <property type="entry name" value="FN3_sf"/>
</dbReference>
<comment type="caution">
    <text evidence="4">The sequence shown here is derived from an EMBL/GenBank/DDBJ whole genome shotgun (WGS) entry which is preliminary data.</text>
</comment>
<protein>
    <recommendedName>
        <fullName evidence="3">Fibronectin type-III domain-containing protein</fullName>
    </recommendedName>
</protein>
<proteinExistence type="predicted"/>
<dbReference type="Gene3D" id="2.60.40.10">
    <property type="entry name" value="Immunoglobulins"/>
    <property type="match status" value="1"/>
</dbReference>
<keyword evidence="5" id="KW-1185">Reference proteome</keyword>
<dbReference type="InterPro" id="IPR035234">
    <property type="entry name" value="IgGFc-bd_N"/>
</dbReference>
<dbReference type="Pfam" id="PF17517">
    <property type="entry name" value="IgGFc_binding"/>
    <property type="match status" value="1"/>
</dbReference>
<keyword evidence="1" id="KW-0472">Membrane</keyword>
<keyword evidence="2" id="KW-0732">Signal</keyword>
<dbReference type="SUPFAM" id="SSF49265">
    <property type="entry name" value="Fibronectin type III"/>
    <property type="match status" value="1"/>
</dbReference>
<sequence>MMKVIFLAVLFALCWSSSSCEQDTGYYLAFPRNYHFTQSLKLSISTTESEPVYFFVDTLDGFQFRGIVHDNATVTVELPLSFEVTNSTVRNKGIRITAATTKLTVHGLSHRDRTSGMFAALPCVKQNVNEYVYYGVTYGTTYLSQLLFVGCEDGTQVKVGSEVINLNEMETYLYTNGSDLTGVRVVSNKPISFFSGERCTNIPVGVGFCDFIVEQLPNTALWGSHFLTASLYGRTAPDIYTVVSCAPSTIVQIHCSNSLPTQVLYEFENNYETFTLSNDTFCTITSNHPVLVVQFASGQEADNVESDPFMMMLQPIEQYENDVAIVVPSNFTVNVVAIYVRPEEFEPEKVSVDGNSQTNVNWTAIPCADGNVCGYVAYVSLTEGQHRLSHQDGQCGMIGASVYGFSYHNGYGYPAVGTVHTLLQGSAVSPRNVKVGVESPNVLTVQWDSLRVDCSEVNGVIVKYKVQYVAQNSDVVHTKDQAARQNVTRPKMSLTGLSPNTNYTIQVAAVNVEGYVGLLSAPLSVQTAQVAVSSPSSRNSEGLTITIGVVFFLVGVLVGASGITAAVIIRQKAKRQESSKEPHIITKPNQVYEMTQIRNPGAAVMEDPVYATVSRVLKLKIYTQPSFFVLGFNFPMYNHE</sequence>
<dbReference type="Pfam" id="PF00041">
    <property type="entry name" value="fn3"/>
    <property type="match status" value="1"/>
</dbReference>
<organism evidence="4 5">
    <name type="scientific">Geodia barretti</name>
    <name type="common">Barrett's horny sponge</name>
    <dbReference type="NCBI Taxonomy" id="519541"/>
    <lineage>
        <taxon>Eukaryota</taxon>
        <taxon>Metazoa</taxon>
        <taxon>Porifera</taxon>
        <taxon>Demospongiae</taxon>
        <taxon>Heteroscleromorpha</taxon>
        <taxon>Tetractinellida</taxon>
        <taxon>Astrophorina</taxon>
        <taxon>Geodiidae</taxon>
        <taxon>Geodia</taxon>
    </lineage>
</organism>
<evidence type="ECO:0000313" key="5">
    <source>
        <dbReference type="Proteomes" id="UP001174909"/>
    </source>
</evidence>
<evidence type="ECO:0000256" key="2">
    <source>
        <dbReference type="SAM" id="SignalP"/>
    </source>
</evidence>
<dbReference type="PROSITE" id="PS51257">
    <property type="entry name" value="PROKAR_LIPOPROTEIN"/>
    <property type="match status" value="1"/>
</dbReference>
<gene>
    <name evidence="4" type="ORF">GBAR_LOCUS17622</name>
</gene>
<feature type="domain" description="Fibronectin type-III" evidence="3">
    <location>
        <begin position="429"/>
        <end position="530"/>
    </location>
</feature>
<dbReference type="CDD" id="cd00063">
    <property type="entry name" value="FN3"/>
    <property type="match status" value="1"/>
</dbReference>
<keyword evidence="1" id="KW-0812">Transmembrane</keyword>
<dbReference type="SMART" id="SM00060">
    <property type="entry name" value="FN3"/>
    <property type="match status" value="1"/>
</dbReference>
<dbReference type="AlphaFoldDB" id="A0AA35WRF1"/>
<feature type="signal peptide" evidence="2">
    <location>
        <begin position="1"/>
        <end position="20"/>
    </location>
</feature>